<accession>A0A084IRA8</accession>
<protein>
    <submittedName>
        <fullName evidence="1">Uncharacterized protein</fullName>
    </submittedName>
</protein>
<evidence type="ECO:0000313" key="2">
    <source>
        <dbReference type="Proteomes" id="UP000028302"/>
    </source>
</evidence>
<name>A0A084IRA8_SALHC</name>
<dbReference type="OrthoDB" id="6992731at2"/>
<dbReference type="RefSeq" id="WP_037332801.1">
    <property type="nucleotide sequence ID" value="NZ_APNK01000001.1"/>
</dbReference>
<organism evidence="1 2">
    <name type="scientific">Salinisphaera hydrothermalis (strain C41B8)</name>
    <dbReference type="NCBI Taxonomy" id="1304275"/>
    <lineage>
        <taxon>Bacteria</taxon>
        <taxon>Pseudomonadati</taxon>
        <taxon>Pseudomonadota</taxon>
        <taxon>Gammaproteobacteria</taxon>
        <taxon>Salinisphaerales</taxon>
        <taxon>Salinisphaeraceae</taxon>
        <taxon>Salinisphaera</taxon>
    </lineage>
</organism>
<comment type="caution">
    <text evidence="1">The sequence shown here is derived from an EMBL/GenBank/DDBJ whole genome shotgun (WGS) entry which is preliminary data.</text>
</comment>
<sequence length="225" mass="25320">MSEVPARYRGLWRRRLYVEPAAGPSVVEDTTTEVYWLQTGLWHADLRIPVDMPDFTGVGSLADCDRMQLIWIAGLTAFAGRTIVEGRFCTWHRLVDMAPGLDKDIGAMRFLSDRLLEEQHPDGRYLERWEKVASGDATGEVARIDEVGLPVWLQQGTHAFRIVPRPSLEADHELLEAPETLAGAALARRAATEVSYLCRDADGWRVARSTHPWRIGDLCEVPDAR</sequence>
<gene>
    <name evidence="1" type="ORF">C41B8_00795</name>
</gene>
<keyword evidence="2" id="KW-1185">Reference proteome</keyword>
<evidence type="ECO:0000313" key="1">
    <source>
        <dbReference type="EMBL" id="KEZ79242.1"/>
    </source>
</evidence>
<dbReference type="EMBL" id="APNK01000001">
    <property type="protein sequence ID" value="KEZ79242.1"/>
    <property type="molecule type" value="Genomic_DNA"/>
</dbReference>
<reference evidence="1 2" key="1">
    <citation type="submission" date="2013-03" db="EMBL/GenBank/DDBJ databases">
        <title>Salinisphaera hydrothermalis C41B8 Genome Sequencing.</title>
        <authorList>
            <person name="Li C."/>
            <person name="Lai Q."/>
            <person name="Shao Z."/>
        </authorList>
    </citation>
    <scope>NUCLEOTIDE SEQUENCE [LARGE SCALE GENOMIC DNA]</scope>
    <source>
        <strain evidence="1 2">C41B8</strain>
    </source>
</reference>
<dbReference type="AlphaFoldDB" id="A0A084IRA8"/>
<dbReference type="eggNOG" id="ENOG502ZS0U">
    <property type="taxonomic scope" value="Bacteria"/>
</dbReference>
<dbReference type="Proteomes" id="UP000028302">
    <property type="component" value="Unassembled WGS sequence"/>
</dbReference>
<dbReference type="STRING" id="1304275.C41B8_00795"/>
<proteinExistence type="predicted"/>